<keyword evidence="8" id="KW-1185">Reference proteome</keyword>
<dbReference type="Pfam" id="PF10408">
    <property type="entry name" value="Ufd2P_core"/>
    <property type="match status" value="1"/>
</dbReference>
<name>A0ABR2GG60_9ROSI</name>
<dbReference type="Proteomes" id="UP001472677">
    <property type="component" value="Unassembled WGS sequence"/>
</dbReference>
<comment type="pathway">
    <text evidence="2">Protein modification; protein ubiquitination.</text>
</comment>
<evidence type="ECO:0000313" key="7">
    <source>
        <dbReference type="EMBL" id="KAK8601715.1"/>
    </source>
</evidence>
<dbReference type="InterPro" id="IPR019474">
    <property type="entry name" value="Ub_conjug_fac_E4_core"/>
</dbReference>
<evidence type="ECO:0000259" key="6">
    <source>
        <dbReference type="Pfam" id="PF10408"/>
    </source>
</evidence>
<organism evidence="7 8">
    <name type="scientific">Hibiscus sabdariffa</name>
    <name type="common">roselle</name>
    <dbReference type="NCBI Taxonomy" id="183260"/>
    <lineage>
        <taxon>Eukaryota</taxon>
        <taxon>Viridiplantae</taxon>
        <taxon>Streptophyta</taxon>
        <taxon>Embryophyta</taxon>
        <taxon>Tracheophyta</taxon>
        <taxon>Spermatophyta</taxon>
        <taxon>Magnoliopsida</taxon>
        <taxon>eudicotyledons</taxon>
        <taxon>Gunneridae</taxon>
        <taxon>Pentapetalae</taxon>
        <taxon>rosids</taxon>
        <taxon>malvids</taxon>
        <taxon>Malvales</taxon>
        <taxon>Malvaceae</taxon>
        <taxon>Malvoideae</taxon>
        <taxon>Hibiscus</taxon>
    </lineage>
</organism>
<dbReference type="PANTHER" id="PTHR13931">
    <property type="entry name" value="UBIQUITINATION FACTOR E4"/>
    <property type="match status" value="1"/>
</dbReference>
<reference evidence="7 8" key="1">
    <citation type="journal article" date="2024" name="G3 (Bethesda)">
        <title>Genome assembly of Hibiscus sabdariffa L. provides insights into metabolisms of medicinal natural products.</title>
        <authorList>
            <person name="Kim T."/>
        </authorList>
    </citation>
    <scope>NUCLEOTIDE SEQUENCE [LARGE SCALE GENOMIC DNA]</scope>
    <source>
        <strain evidence="7">TK-2024</strain>
        <tissue evidence="7">Old leaves</tissue>
    </source>
</reference>
<evidence type="ECO:0000256" key="1">
    <source>
        <dbReference type="ARBA" id="ARBA00004123"/>
    </source>
</evidence>
<proteinExistence type="predicted"/>
<dbReference type="EMBL" id="JBBPBM010000001">
    <property type="protein sequence ID" value="KAK8601715.1"/>
    <property type="molecule type" value="Genomic_DNA"/>
</dbReference>
<evidence type="ECO:0000256" key="5">
    <source>
        <dbReference type="ARBA" id="ARBA00023242"/>
    </source>
</evidence>
<feature type="domain" description="Ubiquitin conjugation factor E4 core" evidence="6">
    <location>
        <begin position="194"/>
        <end position="355"/>
    </location>
</feature>
<protein>
    <recommendedName>
        <fullName evidence="6">Ubiquitin conjugation factor E4 core domain-containing protein</fullName>
    </recommendedName>
</protein>
<keyword evidence="4" id="KW-0833">Ubl conjugation pathway</keyword>
<accession>A0ABR2GG60</accession>
<dbReference type="PANTHER" id="PTHR13931:SF2">
    <property type="entry name" value="UBIQUITIN CONJUGATION FACTOR E4 B"/>
    <property type="match status" value="1"/>
</dbReference>
<evidence type="ECO:0000256" key="2">
    <source>
        <dbReference type="ARBA" id="ARBA00004906"/>
    </source>
</evidence>
<sequence length="409" mass="45364">MWRQGINCKRREKLIPGPGNPNFLSRFLLNYGYLKTPKNPRVVYLEMTAAEMLSEGKSLLLSRDLMERPVKDKTIRSGMESAAKQAKKLAVSYARIHLGYPALFSNGNLRDSNPKAGSSVSSSSPLFPLLFAEVSNGVMLDGFGGNDFGSGQPLRALSYLVKLPVGAKSLVNHPWRIPKGVYLNGLVIEMTSILGPFFHVSALPDHTIFKSQPDVGQQCFSDASTRRAADMLSSFTTIKTLMNTSYNDLAEVLLCLLRNLETRDSVLDYLAEVINKNASRAHLQVDPISCASFGMFVNLSAVMLRLAEPFLDANLTKRDKIGPAYVFNSIRLDLRGLTALHATSEEVAEWIDKVNPVKTDGSGLNRDGESKKHPVREVPSMHFQTLSILSRTFREVKIHFYYGTHPPKS</sequence>
<keyword evidence="5" id="KW-0539">Nucleus</keyword>
<evidence type="ECO:0000256" key="3">
    <source>
        <dbReference type="ARBA" id="ARBA00022679"/>
    </source>
</evidence>
<comment type="caution">
    <text evidence="7">The sequence shown here is derived from an EMBL/GenBank/DDBJ whole genome shotgun (WGS) entry which is preliminary data.</text>
</comment>
<evidence type="ECO:0000313" key="8">
    <source>
        <dbReference type="Proteomes" id="UP001472677"/>
    </source>
</evidence>
<evidence type="ECO:0000256" key="4">
    <source>
        <dbReference type="ARBA" id="ARBA00022786"/>
    </source>
</evidence>
<gene>
    <name evidence="7" type="ORF">V6N12_051543</name>
</gene>
<comment type="subcellular location">
    <subcellularLocation>
        <location evidence="1">Nucleus</location>
    </subcellularLocation>
</comment>
<keyword evidence="3" id="KW-0808">Transferase</keyword>
<dbReference type="InterPro" id="IPR045132">
    <property type="entry name" value="UBE4"/>
</dbReference>